<dbReference type="InterPro" id="IPR003141">
    <property type="entry name" value="Pol/His_phosphatase_N"/>
</dbReference>
<reference evidence="12" key="1">
    <citation type="submission" date="2022-05" db="EMBL/GenBank/DDBJ databases">
        <title>Brevundimonas albigilva TT17 genome sequence.</title>
        <authorList>
            <person name="Lee K."/>
            <person name="Son H."/>
        </authorList>
    </citation>
    <scope>NUCLEOTIDE SEQUENCE</scope>
    <source>
        <strain evidence="12">TT17</strain>
    </source>
</reference>
<accession>A0ABY4SIM6</accession>
<dbReference type="Proteomes" id="UP001055429">
    <property type="component" value="Chromosome"/>
</dbReference>
<evidence type="ECO:0000256" key="3">
    <source>
        <dbReference type="ARBA" id="ARBA00022695"/>
    </source>
</evidence>
<gene>
    <name evidence="9" type="primary">dnaE2</name>
    <name evidence="12" type="ORF">M8231_08405</name>
</gene>
<keyword evidence="1 9" id="KW-0963">Cytoplasm</keyword>
<keyword evidence="13" id="KW-1185">Reference proteome</keyword>
<sequence length="1121" mass="125719">MTAYAELAARSNFSFLEGASHPKHLVLSAILRGHTGLGLADRNTLAGVVRAWSALRDFREEGWAPEKKREGGGPGEFVWVEDPEFQHIDREMVKARAKAFKLILGARLRFNDGTPDILAYPEDRQGWAGLCRLLTLGNRRAKKGQCEIGLPDLLRAPEGLLLIVTPPRRLDGLEAVLRQVNAAAPGAVWLGVAMRRTGDDRRRLARLKALGAATGTPLLAVNDVLYHDAEQRDLQDVVTCIREGVTLETAGRRLDQNAERHLKPAQEMARLFADAPEAVAETQDFLARVAFDLGDLRYNYPEEPVPPNMTAQDRLVELVAAYEQRKYPEGVPGKVRDILDKELAFIADGELAHYFLTIHDIVRYANKEGILCQGRGSAANSAVCYVLGITSVDPSKHDVLFERFLSTDRNEPPDIDVDFEHERREEVIQHIYKRYGRHRAGIAATVIRYRPRSAIREVGKVMGLTEDITARLAGSQWGSFGSDIPDRHLEQAGLEVGNLTVTRAVAMTRRLLEFPRHLSQHVGGFVLTQDRLDELVPIGNAAMPNRTFIEWDKDDIDALRLMKVDVLALGMLTCIRKAFDLIHEHHARRLELDSFEDEDPDVYRMLQEGRSIGVFQVESRAQINMLPRLKPAEFYDLAIQVAIVRPGPIQGNMVHPYLRRRQGLEEPDYAGPKPPHDPDELKAILWKTLGVPLFQEHAMKVAMVAAEFSSGEANGLRKAMGTFRGDGNLWKYEDRMVNRMIERGYDPNFARNCFEQIKGFGSYGFPESHAVSFAKLVYISSWIKCHHPAVFACALLNSQPMGFYAPAQLVRDAQESPQKVEVRAIDVNHSVWDNTLEPGARGLALRLGLRQIDGFREDWAVKLAEARGDGFSDVEEMARRTGLEAAAMRKLADADAFRSLGLDRREGLWAVRRLPDDEPLPLFQAANSVKNGARELGVEAAANLPLMPLKEHIATDYQTTRLSLKGHPMQILRPVFRAEGVLSAEEVNAQKHGRLVRTAGVVLVRQRPGTGNAIFVTMEDETGVVNALLWARLFETFRREVMAARLMEVEGTVEKSVEGVLHVMVRRVFDRSAELRRLSEDYDLQVELSRADAVKYPQAPRSPTGRHPRDVRILPGSRDFH</sequence>
<keyword evidence="5 9" id="KW-0227">DNA damage</keyword>
<evidence type="ECO:0000256" key="5">
    <source>
        <dbReference type="ARBA" id="ARBA00022763"/>
    </source>
</evidence>
<keyword evidence="7 9" id="KW-0234">DNA repair</keyword>
<keyword evidence="4 9" id="KW-0235">DNA replication</keyword>
<comment type="similarity">
    <text evidence="9">Belongs to the DNA polymerase type-C family. DnaE2 subfamily.</text>
</comment>
<proteinExistence type="inferred from homology"/>
<dbReference type="NCBIfam" id="NF004225">
    <property type="entry name" value="PRK05672.1"/>
    <property type="match status" value="1"/>
</dbReference>
<dbReference type="CDD" id="cd04485">
    <property type="entry name" value="DnaE_OBF"/>
    <property type="match status" value="1"/>
</dbReference>
<dbReference type="Gene3D" id="3.20.20.140">
    <property type="entry name" value="Metal-dependent hydrolases"/>
    <property type="match status" value="1"/>
</dbReference>
<comment type="function">
    <text evidence="9">DNA polymerase involved in damage-induced mutagenesis and translesion synthesis (TLS). It is not the major replicative DNA polymerase.</text>
</comment>
<name>A0ABY4SIM6_9CAUL</name>
<evidence type="ECO:0000256" key="7">
    <source>
        <dbReference type="ARBA" id="ARBA00023204"/>
    </source>
</evidence>
<dbReference type="EMBL" id="CP097649">
    <property type="protein sequence ID" value="URI13860.1"/>
    <property type="molecule type" value="Genomic_DNA"/>
</dbReference>
<evidence type="ECO:0000313" key="12">
    <source>
        <dbReference type="EMBL" id="URI13860.1"/>
    </source>
</evidence>
<evidence type="ECO:0000259" key="11">
    <source>
        <dbReference type="SMART" id="SM00481"/>
    </source>
</evidence>
<keyword evidence="6 9" id="KW-0239">DNA-directed DNA polymerase</keyword>
<evidence type="ECO:0000256" key="1">
    <source>
        <dbReference type="ARBA" id="ARBA00022490"/>
    </source>
</evidence>
<dbReference type="InterPro" id="IPR040982">
    <property type="entry name" value="DNA_pol3_finger"/>
</dbReference>
<dbReference type="NCBIfam" id="TIGR00594">
    <property type="entry name" value="polc"/>
    <property type="match status" value="1"/>
</dbReference>
<evidence type="ECO:0000256" key="4">
    <source>
        <dbReference type="ARBA" id="ARBA00022705"/>
    </source>
</evidence>
<dbReference type="CDD" id="cd07434">
    <property type="entry name" value="PHP_PolIIIA_DnaE2"/>
    <property type="match status" value="1"/>
</dbReference>
<dbReference type="PANTHER" id="PTHR32294:SF4">
    <property type="entry name" value="ERROR-PRONE DNA POLYMERASE"/>
    <property type="match status" value="1"/>
</dbReference>
<keyword evidence="2 9" id="KW-0808">Transferase</keyword>
<keyword evidence="3 9" id="KW-0548">Nucleotidyltransferase</keyword>
<evidence type="ECO:0000256" key="8">
    <source>
        <dbReference type="ARBA" id="ARBA00049244"/>
    </source>
</evidence>
<evidence type="ECO:0000256" key="9">
    <source>
        <dbReference type="HAMAP-Rule" id="MF_01902"/>
    </source>
</evidence>
<dbReference type="Pfam" id="PF07733">
    <property type="entry name" value="DNA_pol3_alpha"/>
    <property type="match status" value="1"/>
</dbReference>
<organism evidence="12 13">
    <name type="scientific">Brevundimonas albigilva</name>
    <dbReference type="NCBI Taxonomy" id="1312364"/>
    <lineage>
        <taxon>Bacteria</taxon>
        <taxon>Pseudomonadati</taxon>
        <taxon>Pseudomonadota</taxon>
        <taxon>Alphaproteobacteria</taxon>
        <taxon>Caulobacterales</taxon>
        <taxon>Caulobacteraceae</taxon>
        <taxon>Brevundimonas</taxon>
    </lineage>
</organism>
<evidence type="ECO:0000256" key="2">
    <source>
        <dbReference type="ARBA" id="ARBA00022679"/>
    </source>
</evidence>
<evidence type="ECO:0000256" key="6">
    <source>
        <dbReference type="ARBA" id="ARBA00022932"/>
    </source>
</evidence>
<dbReference type="RefSeq" id="WP_250201259.1">
    <property type="nucleotide sequence ID" value="NZ_CP097649.1"/>
</dbReference>
<dbReference type="GO" id="GO:0003887">
    <property type="term" value="F:DNA-directed DNA polymerase activity"/>
    <property type="evidence" value="ECO:0007669"/>
    <property type="project" value="UniProtKB-EC"/>
</dbReference>
<protein>
    <recommendedName>
        <fullName evidence="9">Error-prone DNA polymerase</fullName>
        <ecNumber evidence="9">2.7.7.7</ecNumber>
    </recommendedName>
</protein>
<dbReference type="SMART" id="SM00481">
    <property type="entry name" value="POLIIIAc"/>
    <property type="match status" value="1"/>
</dbReference>
<dbReference type="PANTHER" id="PTHR32294">
    <property type="entry name" value="DNA POLYMERASE III SUBUNIT ALPHA"/>
    <property type="match status" value="1"/>
</dbReference>
<feature type="compositionally biased region" description="Basic and acidic residues" evidence="10">
    <location>
        <begin position="1107"/>
        <end position="1121"/>
    </location>
</feature>
<comment type="catalytic activity">
    <reaction evidence="8 9">
        <text>DNA(n) + a 2'-deoxyribonucleoside 5'-triphosphate = DNA(n+1) + diphosphate</text>
        <dbReference type="Rhea" id="RHEA:22508"/>
        <dbReference type="Rhea" id="RHEA-COMP:17339"/>
        <dbReference type="Rhea" id="RHEA-COMP:17340"/>
        <dbReference type="ChEBI" id="CHEBI:33019"/>
        <dbReference type="ChEBI" id="CHEBI:61560"/>
        <dbReference type="ChEBI" id="CHEBI:173112"/>
        <dbReference type="EC" id="2.7.7.7"/>
    </reaction>
</comment>
<comment type="subcellular location">
    <subcellularLocation>
        <location evidence="9">Cytoplasm</location>
    </subcellularLocation>
</comment>
<dbReference type="InterPro" id="IPR011708">
    <property type="entry name" value="DNA_pol3_alpha_NTPase_dom"/>
</dbReference>
<feature type="region of interest" description="Disordered" evidence="10">
    <location>
        <begin position="1095"/>
        <end position="1121"/>
    </location>
</feature>
<dbReference type="Pfam" id="PF14579">
    <property type="entry name" value="HHH_6"/>
    <property type="match status" value="1"/>
</dbReference>
<dbReference type="InterPro" id="IPR029460">
    <property type="entry name" value="DNAPol_HHH"/>
</dbReference>
<feature type="domain" description="Polymerase/histidinol phosphatase N-terminal" evidence="11">
    <location>
        <begin position="5"/>
        <end position="112"/>
    </location>
</feature>
<dbReference type="HAMAP" id="MF_01902">
    <property type="entry name" value="DNApol_error_prone"/>
    <property type="match status" value="1"/>
</dbReference>
<dbReference type="EC" id="2.7.7.7" evidence="9"/>
<evidence type="ECO:0000256" key="10">
    <source>
        <dbReference type="SAM" id="MobiDB-lite"/>
    </source>
</evidence>
<dbReference type="Pfam" id="PF17657">
    <property type="entry name" value="DNA_pol3_finger"/>
    <property type="match status" value="1"/>
</dbReference>
<dbReference type="InterPro" id="IPR004805">
    <property type="entry name" value="DnaE2/DnaE/PolC"/>
</dbReference>
<evidence type="ECO:0000313" key="13">
    <source>
        <dbReference type="Proteomes" id="UP001055429"/>
    </source>
</evidence>
<dbReference type="InterPro" id="IPR023073">
    <property type="entry name" value="DnaE2"/>
</dbReference>